<name>A0A377FSV0_9BACL</name>
<sequence>MKEMMNPIIEFCASNLAMGSQIARAKLESDPDLDVVEYGCTGYCGVCALDLFCLVDGEVVIGQTPEELVANVYEKIEEMAW</sequence>
<dbReference type="EMBL" id="UGGP01000001">
    <property type="protein sequence ID" value="STO07634.1"/>
    <property type="molecule type" value="Genomic_DNA"/>
</dbReference>
<protein>
    <submittedName>
        <fullName evidence="1">Uncharacterized protein conserved in bacteria</fullName>
    </submittedName>
</protein>
<proteinExistence type="predicted"/>
<dbReference type="NCBIfam" id="NF010190">
    <property type="entry name" value="PRK13669.1"/>
    <property type="match status" value="1"/>
</dbReference>
<evidence type="ECO:0000313" key="2">
    <source>
        <dbReference type="Proteomes" id="UP000254060"/>
    </source>
</evidence>
<dbReference type="AlphaFoldDB" id="A0A377FSV0"/>
<evidence type="ECO:0000313" key="1">
    <source>
        <dbReference type="EMBL" id="STO07634.1"/>
    </source>
</evidence>
<dbReference type="STRING" id="1397694.GCA_000702585_01498"/>
<dbReference type="Proteomes" id="UP000254060">
    <property type="component" value="Unassembled WGS sequence"/>
</dbReference>
<accession>A0A377FSV0</accession>
<organism evidence="1 2">
    <name type="scientific">Exiguobacterium aurantiacum</name>
    <dbReference type="NCBI Taxonomy" id="33987"/>
    <lineage>
        <taxon>Bacteria</taxon>
        <taxon>Bacillati</taxon>
        <taxon>Bacillota</taxon>
        <taxon>Bacilli</taxon>
        <taxon>Bacillales</taxon>
        <taxon>Bacillales Family XII. Incertae Sedis</taxon>
        <taxon>Exiguobacterium</taxon>
    </lineage>
</organism>
<dbReference type="Pfam" id="PF07293">
    <property type="entry name" value="DUF1450"/>
    <property type="match status" value="1"/>
</dbReference>
<reference evidence="1 2" key="1">
    <citation type="submission" date="2018-06" db="EMBL/GenBank/DDBJ databases">
        <authorList>
            <consortium name="Pathogen Informatics"/>
            <person name="Doyle S."/>
        </authorList>
    </citation>
    <scope>NUCLEOTIDE SEQUENCE [LARGE SCALE GENOMIC DNA]</scope>
    <source>
        <strain evidence="1 2">NCTC13163</strain>
    </source>
</reference>
<dbReference type="InterPro" id="IPR009910">
    <property type="entry name" value="DUF1450"/>
</dbReference>
<gene>
    <name evidence="1" type="ORF">NCTC13163_00985</name>
</gene>